<organism evidence="11 12">
    <name type="scientific">Halocynthiibacter halioticoli</name>
    <dbReference type="NCBI Taxonomy" id="2986804"/>
    <lineage>
        <taxon>Bacteria</taxon>
        <taxon>Pseudomonadati</taxon>
        <taxon>Pseudomonadota</taxon>
        <taxon>Alphaproteobacteria</taxon>
        <taxon>Rhodobacterales</taxon>
        <taxon>Paracoccaceae</taxon>
        <taxon>Halocynthiibacter</taxon>
    </lineage>
</organism>
<feature type="binding site" evidence="9">
    <location>
        <position position="272"/>
    </location>
    <ligand>
        <name>K(+)</name>
        <dbReference type="ChEBI" id="CHEBI:29103"/>
    </ligand>
</feature>
<dbReference type="InterPro" id="IPR002139">
    <property type="entry name" value="Ribo/fructo_kinase"/>
</dbReference>
<dbReference type="GO" id="GO:0004747">
    <property type="term" value="F:ribokinase activity"/>
    <property type="evidence" value="ECO:0007669"/>
    <property type="project" value="UniProtKB-UniRule"/>
</dbReference>
<comment type="activity regulation">
    <text evidence="9">Activated by a monovalent cation that binds near, but not in, the active site. The most likely occupant of the site in vivo is potassium. Ion binding induces a conformational change that may alter substrate affinity.</text>
</comment>
<dbReference type="EMBL" id="JAOYFC010000003">
    <property type="protein sequence ID" value="MCV6825597.1"/>
    <property type="molecule type" value="Genomic_DNA"/>
</dbReference>
<feature type="binding site" evidence="9">
    <location>
        <begin position="38"/>
        <end position="42"/>
    </location>
    <ligand>
        <name>substrate</name>
    </ligand>
</feature>
<dbReference type="Proteomes" id="UP001208041">
    <property type="component" value="Unassembled WGS sequence"/>
</dbReference>
<name>A0AAE3LRH6_9RHOB</name>
<dbReference type="GO" id="GO:0005737">
    <property type="term" value="C:cytoplasm"/>
    <property type="evidence" value="ECO:0007669"/>
    <property type="project" value="UniProtKB-SubCell"/>
</dbReference>
<dbReference type="Pfam" id="PF00294">
    <property type="entry name" value="PfkB"/>
    <property type="match status" value="1"/>
</dbReference>
<comment type="subcellular location">
    <subcellularLocation>
        <location evidence="9">Cytoplasm</location>
    </subcellularLocation>
</comment>
<feature type="binding site" evidence="9">
    <location>
        <position position="136"/>
    </location>
    <ligand>
        <name>substrate</name>
    </ligand>
</feature>
<comment type="caution">
    <text evidence="11">The sequence shown here is derived from an EMBL/GenBank/DDBJ whole genome shotgun (WGS) entry which is preliminary data.</text>
</comment>
<dbReference type="AlphaFoldDB" id="A0AAE3LRH6"/>
<dbReference type="InterPro" id="IPR029056">
    <property type="entry name" value="Ribokinase-like"/>
</dbReference>
<feature type="binding site" evidence="9">
    <location>
        <position position="231"/>
    </location>
    <ligand>
        <name>K(+)</name>
        <dbReference type="ChEBI" id="CHEBI:29103"/>
    </ligand>
</feature>
<sequence length="291" mass="30010">MAIFNLGSINADHVYRVPHLPEPGETLAASSFQIGLGGKGTNQSVAAAQAGSKVLHIGAVGADGRWAKEKLQSLSVDCQFVAEIETPTGHAIINVDDDAENAIVLFKGANFALDTAQVDAALEAASAGDTLLLQNETAHQAYAAELAKSRGMRVIYSAAPFSVEAVREVLPFVSMIAVNEIEAEQLCAALETDLNNLPVDEILVTRGAKGAEWRGNGKTETVESFKVTPVDTTAAGDTFAGYFAAGMDQGAGVAEALQLASAAAALKVTKAGAADAIPNRGAVEGFLADQA</sequence>
<feature type="binding site" evidence="9">
    <location>
        <position position="179"/>
    </location>
    <ligand>
        <name>ATP</name>
        <dbReference type="ChEBI" id="CHEBI:30616"/>
    </ligand>
</feature>
<evidence type="ECO:0000256" key="9">
    <source>
        <dbReference type="HAMAP-Rule" id="MF_01987"/>
    </source>
</evidence>
<dbReference type="CDD" id="cd01174">
    <property type="entry name" value="ribokinase"/>
    <property type="match status" value="1"/>
</dbReference>
<keyword evidence="3 9" id="KW-0547">Nucleotide-binding</keyword>
<comment type="caution">
    <text evidence="9">Lacks conserved residue(s) required for the propagation of feature annotation.</text>
</comment>
<feature type="binding site" evidence="9">
    <location>
        <begin position="236"/>
        <end position="237"/>
    </location>
    <ligand>
        <name>ATP</name>
        <dbReference type="ChEBI" id="CHEBI:30616"/>
    </ligand>
</feature>
<feature type="binding site" evidence="9">
    <location>
        <position position="233"/>
    </location>
    <ligand>
        <name>K(+)</name>
        <dbReference type="ChEBI" id="CHEBI:29103"/>
    </ligand>
</feature>
<comment type="function">
    <text evidence="9">Catalyzes the phosphorylation of ribose at O-5 in a reaction requiring ATP and magnesium. The resulting D-ribose-5-phosphate can then be used either for sythesis of nucleotides, histidine, and tryptophan, or as a component of the pentose phosphate pathway.</text>
</comment>
<evidence type="ECO:0000256" key="5">
    <source>
        <dbReference type="ARBA" id="ARBA00022840"/>
    </source>
</evidence>
<gene>
    <name evidence="9" type="primary">rbsK</name>
    <name evidence="11" type="ORF">OH136_13630</name>
</gene>
<keyword evidence="1 9" id="KW-0808">Transferase</keyword>
<feature type="binding site" evidence="9">
    <location>
        <position position="270"/>
    </location>
    <ligand>
        <name>K(+)</name>
        <dbReference type="ChEBI" id="CHEBI:29103"/>
    </ligand>
</feature>
<evidence type="ECO:0000313" key="12">
    <source>
        <dbReference type="Proteomes" id="UP001208041"/>
    </source>
</evidence>
<evidence type="ECO:0000256" key="4">
    <source>
        <dbReference type="ARBA" id="ARBA00022777"/>
    </source>
</evidence>
<accession>A0AAE3LRH6</accession>
<dbReference type="GO" id="GO:0005524">
    <property type="term" value="F:ATP binding"/>
    <property type="evidence" value="ECO:0007669"/>
    <property type="project" value="UniProtKB-UniRule"/>
</dbReference>
<dbReference type="HAMAP" id="MF_01987">
    <property type="entry name" value="Ribokinase"/>
    <property type="match status" value="1"/>
</dbReference>
<feature type="active site" description="Proton acceptor" evidence="9">
    <location>
        <position position="237"/>
    </location>
</feature>
<evidence type="ECO:0000259" key="10">
    <source>
        <dbReference type="Pfam" id="PF00294"/>
    </source>
</evidence>
<keyword evidence="12" id="KW-1185">Reference proteome</keyword>
<feature type="domain" description="Carbohydrate kinase PfkB" evidence="10">
    <location>
        <begin position="6"/>
        <end position="279"/>
    </location>
</feature>
<dbReference type="GO" id="GO:0046872">
    <property type="term" value="F:metal ion binding"/>
    <property type="evidence" value="ECO:0007669"/>
    <property type="project" value="UniProtKB-KW"/>
</dbReference>
<evidence type="ECO:0000256" key="8">
    <source>
        <dbReference type="ARBA" id="ARBA00023277"/>
    </source>
</evidence>
<dbReference type="PRINTS" id="PR00990">
    <property type="entry name" value="RIBOKINASE"/>
</dbReference>
<keyword evidence="5 9" id="KW-0067">ATP-binding</keyword>
<keyword evidence="8 9" id="KW-0119">Carbohydrate metabolism</keyword>
<feature type="binding site" evidence="9">
    <location>
        <begin position="10"/>
        <end position="12"/>
    </location>
    <ligand>
        <name>substrate</name>
    </ligand>
</feature>
<evidence type="ECO:0000256" key="6">
    <source>
        <dbReference type="ARBA" id="ARBA00022842"/>
    </source>
</evidence>
<evidence type="ECO:0000256" key="7">
    <source>
        <dbReference type="ARBA" id="ARBA00022958"/>
    </source>
</evidence>
<feature type="binding site" evidence="9">
    <location>
        <position position="237"/>
    </location>
    <ligand>
        <name>substrate</name>
    </ligand>
</feature>
<dbReference type="InterPro" id="IPR011611">
    <property type="entry name" value="PfkB_dom"/>
</dbReference>
<keyword evidence="7 9" id="KW-0630">Potassium</keyword>
<feature type="binding site" evidence="9">
    <location>
        <begin position="205"/>
        <end position="210"/>
    </location>
    <ligand>
        <name>ATP</name>
        <dbReference type="ChEBI" id="CHEBI:30616"/>
    </ligand>
</feature>
<dbReference type="SUPFAM" id="SSF53613">
    <property type="entry name" value="Ribokinase-like"/>
    <property type="match status" value="1"/>
</dbReference>
<comment type="cofactor">
    <cofactor evidence="9">
        <name>Mg(2+)</name>
        <dbReference type="ChEBI" id="CHEBI:18420"/>
    </cofactor>
    <text evidence="9">Requires a divalent cation, most likely magnesium in vivo, as an electrophilic catalyst to aid phosphoryl group transfer. It is the chelate of the metal and the nucleotide that is the actual substrate.</text>
</comment>
<comment type="subunit">
    <text evidence="9">Homodimer.</text>
</comment>
<feature type="binding site" evidence="9">
    <location>
        <position position="267"/>
    </location>
    <ligand>
        <name>K(+)</name>
        <dbReference type="ChEBI" id="CHEBI:29103"/>
    </ligand>
</feature>
<keyword evidence="4 9" id="KW-0418">Kinase</keyword>
<dbReference type="EC" id="2.7.1.15" evidence="9"/>
<dbReference type="InterPro" id="IPR011877">
    <property type="entry name" value="Ribokinase"/>
</dbReference>
<keyword evidence="6 9" id="KW-0460">Magnesium</keyword>
<evidence type="ECO:0000313" key="11">
    <source>
        <dbReference type="EMBL" id="MCV6825597.1"/>
    </source>
</evidence>
<dbReference type="GO" id="GO:0019303">
    <property type="term" value="P:D-ribose catabolic process"/>
    <property type="evidence" value="ECO:0007669"/>
    <property type="project" value="UniProtKB-UniRule"/>
</dbReference>
<evidence type="ECO:0000256" key="2">
    <source>
        <dbReference type="ARBA" id="ARBA00022723"/>
    </source>
</evidence>
<dbReference type="RefSeq" id="WP_263954524.1">
    <property type="nucleotide sequence ID" value="NZ_JAOYFC010000003.1"/>
</dbReference>
<comment type="pathway">
    <text evidence="9">Carbohydrate metabolism; D-ribose degradation; D-ribose 5-phosphate from beta-D-ribopyranose: step 2/2.</text>
</comment>
<comment type="similarity">
    <text evidence="9">Belongs to the carbohydrate kinase PfkB family. Ribokinase subfamily.</text>
</comment>
<proteinExistence type="inferred from homology"/>
<keyword evidence="2 9" id="KW-0479">Metal-binding</keyword>
<dbReference type="PANTHER" id="PTHR10584:SF166">
    <property type="entry name" value="RIBOKINASE"/>
    <property type="match status" value="1"/>
</dbReference>
<evidence type="ECO:0000256" key="1">
    <source>
        <dbReference type="ARBA" id="ARBA00022679"/>
    </source>
</evidence>
<evidence type="ECO:0000256" key="3">
    <source>
        <dbReference type="ARBA" id="ARBA00022741"/>
    </source>
</evidence>
<protein>
    <recommendedName>
        <fullName evidence="9">Ribokinase</fullName>
        <shortName evidence="9">RK</shortName>
        <ecNumber evidence="9">2.7.1.15</ecNumber>
    </recommendedName>
</protein>
<dbReference type="PANTHER" id="PTHR10584">
    <property type="entry name" value="SUGAR KINASE"/>
    <property type="match status" value="1"/>
</dbReference>
<dbReference type="Gene3D" id="3.40.1190.20">
    <property type="match status" value="1"/>
</dbReference>
<comment type="catalytic activity">
    <reaction evidence="9">
        <text>D-ribose + ATP = D-ribose 5-phosphate + ADP + H(+)</text>
        <dbReference type="Rhea" id="RHEA:13697"/>
        <dbReference type="ChEBI" id="CHEBI:15378"/>
        <dbReference type="ChEBI" id="CHEBI:30616"/>
        <dbReference type="ChEBI" id="CHEBI:47013"/>
        <dbReference type="ChEBI" id="CHEBI:78346"/>
        <dbReference type="ChEBI" id="CHEBI:456216"/>
        <dbReference type="EC" id="2.7.1.15"/>
    </reaction>
</comment>
<reference evidence="11" key="1">
    <citation type="submission" date="2022-10" db="EMBL/GenBank/DDBJ databases">
        <authorList>
            <person name="Yue Y."/>
        </authorList>
    </citation>
    <scope>NUCLEOTIDE SEQUENCE</scope>
    <source>
        <strain evidence="11">Z654</strain>
    </source>
</reference>
<keyword evidence="9" id="KW-0963">Cytoplasm</keyword>